<gene>
    <name evidence="5" type="ORF">GCM10009433_08860</name>
</gene>
<dbReference type="InterPro" id="IPR001466">
    <property type="entry name" value="Beta-lactam-related"/>
</dbReference>
<dbReference type="RefSeq" id="WP_343829993.1">
    <property type="nucleotide sequence ID" value="NZ_BAAAGG010000005.1"/>
</dbReference>
<feature type="domain" description="Beta-lactamase-related" evidence="4">
    <location>
        <begin position="71"/>
        <end position="384"/>
    </location>
</feature>
<dbReference type="InterPro" id="IPR050491">
    <property type="entry name" value="AmpC-like"/>
</dbReference>
<reference evidence="6" key="1">
    <citation type="journal article" date="2019" name="Int. J. Syst. Evol. Microbiol.">
        <title>The Global Catalogue of Microorganisms (GCM) 10K type strain sequencing project: providing services to taxonomists for standard genome sequencing and annotation.</title>
        <authorList>
            <consortium name="The Broad Institute Genomics Platform"/>
            <consortium name="The Broad Institute Genome Sequencing Center for Infectious Disease"/>
            <person name="Wu L."/>
            <person name="Ma J."/>
        </authorList>
    </citation>
    <scope>NUCLEOTIDE SEQUENCE [LARGE SCALE GENOMIC DNA]</scope>
    <source>
        <strain evidence="6">JCM 16231</strain>
    </source>
</reference>
<keyword evidence="2 3" id="KW-0472">Membrane</keyword>
<dbReference type="Pfam" id="PF00144">
    <property type="entry name" value="Beta-lactamase"/>
    <property type="match status" value="1"/>
</dbReference>
<comment type="subcellular location">
    <subcellularLocation>
        <location evidence="1">Membrane</location>
    </subcellularLocation>
</comment>
<protein>
    <recommendedName>
        <fullName evidence="4">Beta-lactamase-related domain-containing protein</fullName>
    </recommendedName>
</protein>
<dbReference type="PANTHER" id="PTHR46825">
    <property type="entry name" value="D-ALANYL-D-ALANINE-CARBOXYPEPTIDASE/ENDOPEPTIDASE AMPH"/>
    <property type="match status" value="1"/>
</dbReference>
<dbReference type="PANTHER" id="PTHR46825:SF11">
    <property type="entry name" value="PENICILLIN-BINDING PROTEIN 4"/>
    <property type="match status" value="1"/>
</dbReference>
<evidence type="ECO:0000313" key="6">
    <source>
        <dbReference type="Proteomes" id="UP001500185"/>
    </source>
</evidence>
<name>A0ABP3VC93_9FLAO</name>
<dbReference type="InterPro" id="IPR012338">
    <property type="entry name" value="Beta-lactam/transpept-like"/>
</dbReference>
<feature type="transmembrane region" description="Helical" evidence="3">
    <location>
        <begin position="7"/>
        <end position="26"/>
    </location>
</feature>
<evidence type="ECO:0000313" key="5">
    <source>
        <dbReference type="EMBL" id="GAA0754866.1"/>
    </source>
</evidence>
<dbReference type="Proteomes" id="UP001500185">
    <property type="component" value="Unassembled WGS sequence"/>
</dbReference>
<dbReference type="EMBL" id="BAAAGG010000005">
    <property type="protein sequence ID" value="GAA0754866.1"/>
    <property type="molecule type" value="Genomic_DNA"/>
</dbReference>
<accession>A0ABP3VC93</accession>
<keyword evidence="6" id="KW-1185">Reference proteome</keyword>
<keyword evidence="3" id="KW-1133">Transmembrane helix</keyword>
<proteinExistence type="predicted"/>
<evidence type="ECO:0000256" key="2">
    <source>
        <dbReference type="ARBA" id="ARBA00023136"/>
    </source>
</evidence>
<sequence>MKFNSKFFFRLILFATVALIISYTMFQNFAFSNFETYPLDTSEVIEPKPKASVPDYTSLYADEIEILQEQIQNKAKRYRINGSVLVAYKDQILFEGDFGYKDPAKKTPMETGLSYQLASVSKQFTAAAVLKLHERKLIDIDHSVSNYLPGFKFENVTIKDLLKHRSGLWNYMYLTEQYWKKDIAPDNLEVVDLLNTYAPRLNFPAGRYFSYSNTGYVVLGAIVEQVSRLSLGEFIQEEFLLPLCLDETFVEKTELNEQSILKGYQSYRRSFIQLPAGFHNNAIGDKGIYASAKDLHVWFRDLKNGKILEQKNVDLMFGRDDDRKNKRYGMGFRLEHKNGEEVIFHNGLWDGFRNGLEYHPKDDLVVIVMTHTQNKQKHYFQNYLVKKAKDFIHSAEQRTEVKDNQKELIL</sequence>
<dbReference type="Gene3D" id="3.40.710.10">
    <property type="entry name" value="DD-peptidase/beta-lactamase superfamily"/>
    <property type="match status" value="1"/>
</dbReference>
<organism evidence="5 6">
    <name type="scientific">Psychroflexus lacisalsi</name>
    <dbReference type="NCBI Taxonomy" id="503928"/>
    <lineage>
        <taxon>Bacteria</taxon>
        <taxon>Pseudomonadati</taxon>
        <taxon>Bacteroidota</taxon>
        <taxon>Flavobacteriia</taxon>
        <taxon>Flavobacteriales</taxon>
        <taxon>Flavobacteriaceae</taxon>
        <taxon>Psychroflexus</taxon>
    </lineage>
</organism>
<comment type="caution">
    <text evidence="5">The sequence shown here is derived from an EMBL/GenBank/DDBJ whole genome shotgun (WGS) entry which is preliminary data.</text>
</comment>
<keyword evidence="3" id="KW-0812">Transmembrane</keyword>
<dbReference type="SUPFAM" id="SSF56601">
    <property type="entry name" value="beta-lactamase/transpeptidase-like"/>
    <property type="match status" value="1"/>
</dbReference>
<evidence type="ECO:0000259" key="4">
    <source>
        <dbReference type="Pfam" id="PF00144"/>
    </source>
</evidence>
<evidence type="ECO:0000256" key="3">
    <source>
        <dbReference type="SAM" id="Phobius"/>
    </source>
</evidence>
<evidence type="ECO:0000256" key="1">
    <source>
        <dbReference type="ARBA" id="ARBA00004370"/>
    </source>
</evidence>